<dbReference type="InterPro" id="IPR006680">
    <property type="entry name" value="Amidohydro-rel"/>
</dbReference>
<dbReference type="Proteomes" id="UP000199226">
    <property type="component" value="Unassembled WGS sequence"/>
</dbReference>
<dbReference type="Gene3D" id="3.20.20.140">
    <property type="entry name" value="Metal-dependent hydrolases"/>
    <property type="match status" value="1"/>
</dbReference>
<dbReference type="GO" id="GO:0016787">
    <property type="term" value="F:hydrolase activity"/>
    <property type="evidence" value="ECO:0007669"/>
    <property type="project" value="UniProtKB-KW"/>
</dbReference>
<accession>A0A1G9N314</accession>
<dbReference type="EMBL" id="FNHH01000002">
    <property type="protein sequence ID" value="SDL80255.1"/>
    <property type="molecule type" value="Genomic_DNA"/>
</dbReference>
<dbReference type="STRING" id="990371.SAMN05421813_102195"/>
<evidence type="ECO:0000313" key="3">
    <source>
        <dbReference type="Proteomes" id="UP000199226"/>
    </source>
</evidence>
<keyword evidence="2" id="KW-0378">Hydrolase</keyword>
<dbReference type="OrthoDB" id="644687at2"/>
<gene>
    <name evidence="2" type="ORF">SAMN05421813_102195</name>
</gene>
<keyword evidence="3" id="KW-1185">Reference proteome</keyword>
<feature type="domain" description="Amidohydrolase-related" evidence="1">
    <location>
        <begin position="162"/>
        <end position="366"/>
    </location>
</feature>
<dbReference type="Pfam" id="PF04909">
    <property type="entry name" value="Amidohydro_2"/>
    <property type="match status" value="1"/>
</dbReference>
<sequence>MKILMNYKYSFLFLPLLFFIPGTERLSNIPLSFQAVNAELYYNEIDFQSVKKFDVHIHINTAETTFIELAKQDNFRFLDIVDDRPFGLPMAEQQNFAFFHLKKFPEQMSVATTFSVKDFENEDWAQKTIAGLEYSFSKGAGAVKIWKNIGMDLKDKDGKFVMLDHPRIKPILDYLEKNKIPLIGHNGEPRDCWLSLDKMTFSQSYYGSHPEYHMFLHPEYPSYEDHIRARDNMLEQHPDLKFVGAHLGSLEWSLDELAKRLDKYPNMSVDLSRITNLQLHTLNDRQKTRNFFIKYQDRLVYGTDKAINASANPAELKKSIHDAWLRDWIFFATDSKIKLAGFGELYGLKLPRQVINKIYRKNAENWLANSGSLRNKN</sequence>
<proteinExistence type="predicted"/>
<dbReference type="AlphaFoldDB" id="A0A1G9N314"/>
<protein>
    <submittedName>
        <fullName evidence="2">Amidohydrolase</fullName>
    </submittedName>
</protein>
<evidence type="ECO:0000313" key="2">
    <source>
        <dbReference type="EMBL" id="SDL80255.1"/>
    </source>
</evidence>
<dbReference type="InterPro" id="IPR032466">
    <property type="entry name" value="Metal_Hydrolase"/>
</dbReference>
<evidence type="ECO:0000259" key="1">
    <source>
        <dbReference type="Pfam" id="PF04909"/>
    </source>
</evidence>
<dbReference type="SUPFAM" id="SSF51556">
    <property type="entry name" value="Metallo-dependent hydrolases"/>
    <property type="match status" value="1"/>
</dbReference>
<name>A0A1G9N314_9SPHI</name>
<reference evidence="3" key="1">
    <citation type="submission" date="2016-10" db="EMBL/GenBank/DDBJ databases">
        <authorList>
            <person name="Varghese N."/>
            <person name="Submissions S."/>
        </authorList>
    </citation>
    <scope>NUCLEOTIDE SEQUENCE [LARGE SCALE GENOMIC DNA]</scope>
    <source>
        <strain evidence="3">DSM 24536</strain>
    </source>
</reference>
<organism evidence="2 3">
    <name type="scientific">Daejeonella rubra</name>
    <dbReference type="NCBI Taxonomy" id="990371"/>
    <lineage>
        <taxon>Bacteria</taxon>
        <taxon>Pseudomonadati</taxon>
        <taxon>Bacteroidota</taxon>
        <taxon>Sphingobacteriia</taxon>
        <taxon>Sphingobacteriales</taxon>
        <taxon>Sphingobacteriaceae</taxon>
        <taxon>Daejeonella</taxon>
    </lineage>
</organism>